<reference evidence="1" key="1">
    <citation type="submission" date="2020-03" db="EMBL/GenBank/DDBJ databases">
        <title>The deep terrestrial virosphere.</title>
        <authorList>
            <person name="Holmfeldt K."/>
            <person name="Nilsson E."/>
            <person name="Simone D."/>
            <person name="Lopez-Fernandez M."/>
            <person name="Wu X."/>
            <person name="de Brujin I."/>
            <person name="Lundin D."/>
            <person name="Andersson A."/>
            <person name="Bertilsson S."/>
            <person name="Dopson M."/>
        </authorList>
    </citation>
    <scope>NUCLEOTIDE SEQUENCE</scope>
    <source>
        <strain evidence="1">MM415B02671</strain>
    </source>
</reference>
<sequence length="180" mass="19030">MAVKIIGTKDFVGLSTDTKPTTGIDNGATFFEANTGYLFVYNGYAWVPKDVMADHLTVNYKQISLAQAAATYDVMTATTQNLFIDAVIVHVPDDLSAVATFTGITVQTDDTSAIEILSAAAGAKALLTGNFFHVFRGPRVTVATKKIQLTIGGATAGTGKVADITVLWRLLVAGGYYLNA</sequence>
<organism evidence="1">
    <name type="scientific">viral metagenome</name>
    <dbReference type="NCBI Taxonomy" id="1070528"/>
    <lineage>
        <taxon>unclassified sequences</taxon>
        <taxon>metagenomes</taxon>
        <taxon>organismal metagenomes</taxon>
    </lineage>
</organism>
<gene>
    <name evidence="1" type="ORF">MM415B02671_0006</name>
</gene>
<dbReference type="AlphaFoldDB" id="A0A6M3L2J1"/>
<evidence type="ECO:0000313" key="1">
    <source>
        <dbReference type="EMBL" id="QJA88847.1"/>
    </source>
</evidence>
<dbReference type="EMBL" id="MT142807">
    <property type="protein sequence ID" value="QJA88847.1"/>
    <property type="molecule type" value="Genomic_DNA"/>
</dbReference>
<name>A0A6M3L2J1_9ZZZZ</name>
<accession>A0A6M3L2J1</accession>
<protein>
    <submittedName>
        <fullName evidence="1">Uncharacterized protein</fullName>
    </submittedName>
</protein>
<proteinExistence type="predicted"/>